<organism evidence="1 2">
    <name type="scientific">Diploptera punctata</name>
    <name type="common">Pacific beetle cockroach</name>
    <dbReference type="NCBI Taxonomy" id="6984"/>
    <lineage>
        <taxon>Eukaryota</taxon>
        <taxon>Metazoa</taxon>
        <taxon>Ecdysozoa</taxon>
        <taxon>Arthropoda</taxon>
        <taxon>Hexapoda</taxon>
        <taxon>Insecta</taxon>
        <taxon>Pterygota</taxon>
        <taxon>Neoptera</taxon>
        <taxon>Polyneoptera</taxon>
        <taxon>Dictyoptera</taxon>
        <taxon>Blattodea</taxon>
        <taxon>Blaberoidea</taxon>
        <taxon>Blaberidae</taxon>
        <taxon>Diplopterinae</taxon>
        <taxon>Diploptera</taxon>
    </lineage>
</organism>
<protein>
    <submittedName>
        <fullName evidence="1">Uncharacterized protein</fullName>
    </submittedName>
</protein>
<accession>A0AAD7ZGR5</accession>
<evidence type="ECO:0000313" key="1">
    <source>
        <dbReference type="EMBL" id="KAJ9580355.1"/>
    </source>
</evidence>
<proteinExistence type="predicted"/>
<sequence length="362" mass="41463">QDSVCNAAQFPRQYKTTLLHKSEKELNYRKTEESPNSLAEFSRVVINIIFKGVLERWICNSLICGMINVHPSKPYTHTKFSSYVVFYEIPRTSCEQTYTKQWYIIFTNPEMEEFEHNFTEHVENLKNTPYWNPRSNFLVFACGKLNKPHAEFAHTVLRALKKISNIINVNIKAISAYTLFPYINGACNQDVIVLIGKWNAHNIRQDSLKSIDFFPNKVPKHFTGCFLNISAFGAEPYLIVKTYKSENGENKFIFEGIGLELINLFAREVNLTPNFLNPVTSFEPEDFFQLFETFTTGIIDILGGSVPTVPHLKPYADLSVPLLIDTLKYVVPCPKPMKKTDKIAALFSLSTWISMGLVFITV</sequence>
<keyword evidence="2" id="KW-1185">Reference proteome</keyword>
<dbReference type="EMBL" id="JASPKZ010008345">
    <property type="protein sequence ID" value="KAJ9580355.1"/>
    <property type="molecule type" value="Genomic_DNA"/>
</dbReference>
<name>A0AAD7ZGR5_DIPPU</name>
<feature type="non-terminal residue" evidence="1">
    <location>
        <position position="362"/>
    </location>
</feature>
<feature type="non-terminal residue" evidence="1">
    <location>
        <position position="1"/>
    </location>
</feature>
<gene>
    <name evidence="1" type="ORF">L9F63_003990</name>
</gene>
<evidence type="ECO:0000313" key="2">
    <source>
        <dbReference type="Proteomes" id="UP001233999"/>
    </source>
</evidence>
<dbReference type="AlphaFoldDB" id="A0AAD7ZGR5"/>
<dbReference type="Gene3D" id="3.40.190.10">
    <property type="entry name" value="Periplasmic binding protein-like II"/>
    <property type="match status" value="1"/>
</dbReference>
<reference evidence="1" key="2">
    <citation type="submission" date="2023-05" db="EMBL/GenBank/DDBJ databases">
        <authorList>
            <person name="Fouks B."/>
        </authorList>
    </citation>
    <scope>NUCLEOTIDE SEQUENCE</scope>
    <source>
        <strain evidence="1">Stay&amp;Tobe</strain>
        <tissue evidence="1">Testes</tissue>
    </source>
</reference>
<comment type="caution">
    <text evidence="1">The sequence shown here is derived from an EMBL/GenBank/DDBJ whole genome shotgun (WGS) entry which is preliminary data.</text>
</comment>
<dbReference type="Proteomes" id="UP001233999">
    <property type="component" value="Unassembled WGS sequence"/>
</dbReference>
<reference evidence="1" key="1">
    <citation type="journal article" date="2023" name="IScience">
        <title>Live-bearing cockroach genome reveals convergent evolutionary mechanisms linked to viviparity in insects and beyond.</title>
        <authorList>
            <person name="Fouks B."/>
            <person name="Harrison M.C."/>
            <person name="Mikhailova A.A."/>
            <person name="Marchal E."/>
            <person name="English S."/>
            <person name="Carruthers M."/>
            <person name="Jennings E.C."/>
            <person name="Chiamaka E.L."/>
            <person name="Frigard R.A."/>
            <person name="Pippel M."/>
            <person name="Attardo G.M."/>
            <person name="Benoit J.B."/>
            <person name="Bornberg-Bauer E."/>
            <person name="Tobe S.S."/>
        </authorList>
    </citation>
    <scope>NUCLEOTIDE SEQUENCE</scope>
    <source>
        <strain evidence="1">Stay&amp;Tobe</strain>
    </source>
</reference>